<protein>
    <recommendedName>
        <fullName evidence="5">DNA 3'-5' helicase</fullName>
        <ecNumber evidence="5">5.6.2.4</ecNumber>
    </recommendedName>
</protein>
<evidence type="ECO:0000256" key="3">
    <source>
        <dbReference type="ARBA" id="ARBA00022840"/>
    </source>
</evidence>
<dbReference type="EMBL" id="CACRXK020005413">
    <property type="protein sequence ID" value="CAB4006118.1"/>
    <property type="molecule type" value="Genomic_DNA"/>
</dbReference>
<dbReference type="PANTHER" id="PTHR13710:SF157">
    <property type="entry name" value="DNA HELICASE"/>
    <property type="match status" value="1"/>
</dbReference>
<dbReference type="PROSITE" id="PS51192">
    <property type="entry name" value="HELICASE_ATP_BIND_1"/>
    <property type="match status" value="1"/>
</dbReference>
<dbReference type="SMART" id="SM00487">
    <property type="entry name" value="DEXDc"/>
    <property type="match status" value="1"/>
</dbReference>
<dbReference type="Pfam" id="PF00271">
    <property type="entry name" value="Helicase_C"/>
    <property type="match status" value="1"/>
</dbReference>
<comment type="catalytic activity">
    <reaction evidence="4">
        <text>Couples ATP hydrolysis with the unwinding of duplex DNA by translocating in the 3'-5' direction.</text>
        <dbReference type="EC" id="5.6.2.4"/>
    </reaction>
</comment>
<dbReference type="GO" id="GO:0000724">
    <property type="term" value="P:double-strand break repair via homologous recombination"/>
    <property type="evidence" value="ECO:0007669"/>
    <property type="project" value="TreeGrafter"/>
</dbReference>
<accession>A0A6S7IWP6</accession>
<comment type="caution">
    <text evidence="6">The sequence shown here is derived from an EMBL/GenBank/DDBJ whole genome shotgun (WGS) entry which is preliminary data.</text>
</comment>
<sequence length="572" mass="64244">MQKDELFDKALALSLTKFKYCSLKQEQKACVRKLVVDREDVFAVLPTGYGKSLIYEVLPFVFSEMNRLESNQCDDNNVVIVVSPLEYVRVQQVERLKRIGVRAVFLGNSLSETHGLCSEGFAQVLYGSTEQWLSDMWANKLKQGELGNVQVLVIDEVHTVETRGTSRKGQAAFREAFSRVSELRSFLPGGTPALALTATAGEDMRKRLAKFIGFPGEHFRIIVSPNKNNIRFTIIKADKHLNCLNWLVEMIRDKKEHTPFTLIFCQVVNDIVFIMSYLLMQLGSSNFYVRGNTPEQQSSLVGVYYSQTPQSLKDTVTTSFEGDGCTRVAIASSSLSMGVDFPNVKYVIHFGPSKSLSSQLQEAGRAGRDGSEAFNIIMYLRKHIRNCEKQVKHAIKSGEKSCVRQALLSHFDKDIQPNFDNASIEEDIQVTPIRTLSEDDKKCLKNALEELQGSLRSQSPVAVLNCDGSHLFGLDTYTIQTIVDNANNISGITDLWKYCPFSLIKLLIMILEVMGEMFSDIEIPDEIYSTSLETESLMNQLIGNLKQNGPLVDDELSGTSLDETFHLSEEWL</sequence>
<dbReference type="Pfam" id="PF00270">
    <property type="entry name" value="DEAD"/>
    <property type="match status" value="1"/>
</dbReference>
<dbReference type="GO" id="GO:0003676">
    <property type="term" value="F:nucleic acid binding"/>
    <property type="evidence" value="ECO:0007669"/>
    <property type="project" value="InterPro"/>
</dbReference>
<dbReference type="GO" id="GO:0005654">
    <property type="term" value="C:nucleoplasm"/>
    <property type="evidence" value="ECO:0007669"/>
    <property type="project" value="TreeGrafter"/>
</dbReference>
<dbReference type="InterPro" id="IPR014001">
    <property type="entry name" value="Helicase_ATP-bd"/>
</dbReference>
<dbReference type="GO" id="GO:0009378">
    <property type="term" value="F:four-way junction helicase activity"/>
    <property type="evidence" value="ECO:0007669"/>
    <property type="project" value="TreeGrafter"/>
</dbReference>
<keyword evidence="6" id="KW-0378">Hydrolase</keyword>
<dbReference type="GO" id="GO:0005694">
    <property type="term" value="C:chromosome"/>
    <property type="evidence" value="ECO:0007669"/>
    <property type="project" value="TreeGrafter"/>
</dbReference>
<dbReference type="GO" id="GO:0005524">
    <property type="term" value="F:ATP binding"/>
    <property type="evidence" value="ECO:0007669"/>
    <property type="project" value="UniProtKB-KW"/>
</dbReference>
<evidence type="ECO:0000313" key="7">
    <source>
        <dbReference type="Proteomes" id="UP001152795"/>
    </source>
</evidence>
<keyword evidence="2" id="KW-0547">Nucleotide-binding</keyword>
<keyword evidence="7" id="KW-1185">Reference proteome</keyword>
<dbReference type="GO" id="GO:0043138">
    <property type="term" value="F:3'-5' DNA helicase activity"/>
    <property type="evidence" value="ECO:0007669"/>
    <property type="project" value="UniProtKB-EC"/>
</dbReference>
<comment type="similarity">
    <text evidence="1">Belongs to the helicase family. RecQ subfamily.</text>
</comment>
<gene>
    <name evidence="6" type="ORF">PACLA_8A039516</name>
</gene>
<organism evidence="6 7">
    <name type="scientific">Paramuricea clavata</name>
    <name type="common">Red gorgonian</name>
    <name type="synonym">Violescent sea-whip</name>
    <dbReference type="NCBI Taxonomy" id="317549"/>
    <lineage>
        <taxon>Eukaryota</taxon>
        <taxon>Metazoa</taxon>
        <taxon>Cnidaria</taxon>
        <taxon>Anthozoa</taxon>
        <taxon>Octocorallia</taxon>
        <taxon>Malacalcyonacea</taxon>
        <taxon>Plexauridae</taxon>
        <taxon>Paramuricea</taxon>
    </lineage>
</organism>
<evidence type="ECO:0000256" key="5">
    <source>
        <dbReference type="ARBA" id="ARBA00034808"/>
    </source>
</evidence>
<dbReference type="GO" id="GO:0005737">
    <property type="term" value="C:cytoplasm"/>
    <property type="evidence" value="ECO:0007669"/>
    <property type="project" value="TreeGrafter"/>
</dbReference>
<dbReference type="OrthoDB" id="6144333at2759"/>
<proteinExistence type="inferred from homology"/>
<dbReference type="EC" id="5.6.2.4" evidence="5"/>
<evidence type="ECO:0000313" key="6">
    <source>
        <dbReference type="EMBL" id="CAB4006118.1"/>
    </source>
</evidence>
<evidence type="ECO:0000256" key="4">
    <source>
        <dbReference type="ARBA" id="ARBA00034617"/>
    </source>
</evidence>
<name>A0A6S7IWP6_PARCT</name>
<dbReference type="GO" id="GO:0000723">
    <property type="term" value="P:telomere maintenance"/>
    <property type="evidence" value="ECO:0007669"/>
    <property type="project" value="TreeGrafter"/>
</dbReference>
<evidence type="ECO:0000256" key="2">
    <source>
        <dbReference type="ARBA" id="ARBA00022741"/>
    </source>
</evidence>
<dbReference type="SUPFAM" id="SSF52540">
    <property type="entry name" value="P-loop containing nucleoside triphosphate hydrolases"/>
    <property type="match status" value="1"/>
</dbReference>
<dbReference type="Gene3D" id="3.40.50.300">
    <property type="entry name" value="P-loop containing nucleotide triphosphate hydrolases"/>
    <property type="match status" value="2"/>
</dbReference>
<keyword evidence="3" id="KW-0067">ATP-binding</keyword>
<keyword evidence="6" id="KW-0347">Helicase</keyword>
<dbReference type="InterPro" id="IPR001650">
    <property type="entry name" value="Helicase_C-like"/>
</dbReference>
<dbReference type="InterPro" id="IPR027417">
    <property type="entry name" value="P-loop_NTPase"/>
</dbReference>
<reference evidence="6" key="1">
    <citation type="submission" date="2020-04" db="EMBL/GenBank/DDBJ databases">
        <authorList>
            <person name="Alioto T."/>
            <person name="Alioto T."/>
            <person name="Gomez Garrido J."/>
        </authorList>
    </citation>
    <scope>NUCLEOTIDE SEQUENCE</scope>
    <source>
        <strain evidence="6">A484AB</strain>
    </source>
</reference>
<dbReference type="PANTHER" id="PTHR13710">
    <property type="entry name" value="DNA HELICASE RECQ FAMILY MEMBER"/>
    <property type="match status" value="1"/>
</dbReference>
<dbReference type="SMART" id="SM00490">
    <property type="entry name" value="HELICc"/>
    <property type="match status" value="1"/>
</dbReference>
<evidence type="ECO:0000256" key="1">
    <source>
        <dbReference type="ARBA" id="ARBA00005446"/>
    </source>
</evidence>
<dbReference type="Proteomes" id="UP001152795">
    <property type="component" value="Unassembled WGS sequence"/>
</dbReference>
<dbReference type="PROSITE" id="PS51194">
    <property type="entry name" value="HELICASE_CTER"/>
    <property type="match status" value="1"/>
</dbReference>
<dbReference type="AlphaFoldDB" id="A0A6S7IWP6"/>
<dbReference type="InterPro" id="IPR011545">
    <property type="entry name" value="DEAD/DEAH_box_helicase_dom"/>
</dbReference>